<feature type="repeat" description="ANK" evidence="3">
    <location>
        <begin position="75"/>
        <end position="108"/>
    </location>
</feature>
<gene>
    <name evidence="5" type="ORF">PBRA_001707</name>
</gene>
<feature type="compositionally biased region" description="Polar residues" evidence="4">
    <location>
        <begin position="244"/>
        <end position="258"/>
    </location>
</feature>
<protein>
    <submittedName>
        <fullName evidence="5">Uncharacterized protein</fullName>
    </submittedName>
</protein>
<proteinExistence type="predicted"/>
<dbReference type="EMBL" id="CDSF01000101">
    <property type="protein sequence ID" value="CEP00653.1"/>
    <property type="molecule type" value="Genomic_DNA"/>
</dbReference>
<dbReference type="Gene3D" id="1.25.40.20">
    <property type="entry name" value="Ankyrin repeat-containing domain"/>
    <property type="match status" value="1"/>
</dbReference>
<name>A0A0G4IZ97_PLABS</name>
<dbReference type="PANTHER" id="PTHR24161:SF124">
    <property type="entry name" value="TRANSIENT RECEPTOR POTENTIAL CHANNEL PYREXIA"/>
    <property type="match status" value="1"/>
</dbReference>
<dbReference type="InterPro" id="IPR036770">
    <property type="entry name" value="Ankyrin_rpt-contain_sf"/>
</dbReference>
<dbReference type="SUPFAM" id="SSF48403">
    <property type="entry name" value="Ankyrin repeat"/>
    <property type="match status" value="1"/>
</dbReference>
<evidence type="ECO:0000256" key="3">
    <source>
        <dbReference type="PROSITE-ProRule" id="PRU00023"/>
    </source>
</evidence>
<keyword evidence="1" id="KW-0677">Repeat</keyword>
<dbReference type="Pfam" id="PF12796">
    <property type="entry name" value="Ank_2"/>
    <property type="match status" value="1"/>
</dbReference>
<evidence type="ECO:0000313" key="6">
    <source>
        <dbReference type="Proteomes" id="UP000039324"/>
    </source>
</evidence>
<dbReference type="STRING" id="37360.A0A0G4IZ97"/>
<evidence type="ECO:0000256" key="2">
    <source>
        <dbReference type="ARBA" id="ARBA00023043"/>
    </source>
</evidence>
<reference evidence="5 6" key="1">
    <citation type="submission" date="2015-02" db="EMBL/GenBank/DDBJ databases">
        <authorList>
            <person name="Chooi Y.-H."/>
        </authorList>
    </citation>
    <scope>NUCLEOTIDE SEQUENCE [LARGE SCALE GENOMIC DNA]</scope>
    <source>
        <strain evidence="5">E3</strain>
    </source>
</reference>
<dbReference type="OrthoDB" id="10254927at2759"/>
<dbReference type="AlphaFoldDB" id="A0A0G4IZ97"/>
<dbReference type="Proteomes" id="UP000039324">
    <property type="component" value="Unassembled WGS sequence"/>
</dbReference>
<evidence type="ECO:0000256" key="4">
    <source>
        <dbReference type="SAM" id="MobiDB-lite"/>
    </source>
</evidence>
<keyword evidence="6" id="KW-1185">Reference proteome</keyword>
<dbReference type="InterPro" id="IPR002110">
    <property type="entry name" value="Ankyrin_rpt"/>
</dbReference>
<organism evidence="5 6">
    <name type="scientific">Plasmodiophora brassicae</name>
    <name type="common">Clubroot disease agent</name>
    <dbReference type="NCBI Taxonomy" id="37360"/>
    <lineage>
        <taxon>Eukaryota</taxon>
        <taxon>Sar</taxon>
        <taxon>Rhizaria</taxon>
        <taxon>Endomyxa</taxon>
        <taxon>Phytomyxea</taxon>
        <taxon>Plasmodiophorida</taxon>
        <taxon>Plasmodiophoridae</taxon>
        <taxon>Plasmodiophora</taxon>
    </lineage>
</organism>
<dbReference type="PROSITE" id="PS50088">
    <property type="entry name" value="ANK_REPEAT"/>
    <property type="match status" value="2"/>
</dbReference>
<accession>A0A0G4IZ97</accession>
<evidence type="ECO:0000256" key="1">
    <source>
        <dbReference type="ARBA" id="ARBA00022737"/>
    </source>
</evidence>
<dbReference type="PANTHER" id="PTHR24161">
    <property type="entry name" value="ANK_REP_REGION DOMAIN-CONTAINING PROTEIN-RELATED"/>
    <property type="match status" value="1"/>
</dbReference>
<feature type="non-terminal residue" evidence="5">
    <location>
        <position position="446"/>
    </location>
</feature>
<sequence>MHESGTQSSRQAAAKSRLVERDRRHCPYSAAATRMLVDAREEFAMVCAAVREGDVAKLKSVYRGVDVNQPLATWDSRTPLHFAVVNANYDMVQHLLTSCGGNPAAVDDKGRNALHHAILENSERIIGLLIEHGGIDYRATDIWDQNALHLVAIADNVSLAETIVKACPECLTAREADGRTPLDIAEMNNHLKMAALLKRWADQGEPTGGPRQRRRPSGPAGDAVLSQTATAAPSMKKKLMIPSPASSVSSQETDSPTPSHERVKSIVATLESRRPSNVDGKPPSDLSECDHGALRDAWQSFLTQSNQTRATLERQLDGIDLNDSKVAAWTAPIDNGVAQLDEGRNLTDNDVDALLNSVDDAWGIDAVLADAANLKRDHPDYDEVVALHAQIADLAGLVRSGAYPAGTVDVAEDELFQAYDVALSASRDLLESCGPTDQDKIVQERI</sequence>
<keyword evidence="2 3" id="KW-0040">ANK repeat</keyword>
<dbReference type="SMART" id="SM00248">
    <property type="entry name" value="ANK"/>
    <property type="match status" value="4"/>
</dbReference>
<feature type="region of interest" description="Disordered" evidence="4">
    <location>
        <begin position="202"/>
        <end position="286"/>
    </location>
</feature>
<dbReference type="PROSITE" id="PS50297">
    <property type="entry name" value="ANK_REP_REGION"/>
    <property type="match status" value="2"/>
</dbReference>
<evidence type="ECO:0000313" key="5">
    <source>
        <dbReference type="EMBL" id="CEP00653.1"/>
    </source>
</evidence>
<feature type="repeat" description="ANK" evidence="3">
    <location>
        <begin position="109"/>
        <end position="133"/>
    </location>
</feature>